<organism evidence="1 2">
    <name type="scientific">Xiashengella succiniciproducens</name>
    <dbReference type="NCBI Taxonomy" id="2949635"/>
    <lineage>
        <taxon>Bacteria</taxon>
        <taxon>Pseudomonadati</taxon>
        <taxon>Bacteroidota</taxon>
        <taxon>Bacteroidia</taxon>
        <taxon>Marinilabiliales</taxon>
        <taxon>Marinilabiliaceae</taxon>
        <taxon>Xiashengella</taxon>
    </lineage>
</organism>
<dbReference type="RefSeq" id="WP_250722071.1">
    <property type="nucleotide sequence ID" value="NZ_CP098400.1"/>
</dbReference>
<name>A0A9J6ZMF5_9BACT</name>
<dbReference type="AlphaFoldDB" id="A0A9J6ZMF5"/>
<evidence type="ECO:0000313" key="1">
    <source>
        <dbReference type="EMBL" id="URW78710.1"/>
    </source>
</evidence>
<sequence length="216" mass="25032">MTVHFSKLSFSEYIDRVNSLIGFSFSNAEILSATARFGFDESRLKKGEKVLASVRELDQKQEAVIKEKVDAHQERRKLHTAVRKDYMKYLQIARIAFDKEGQIAKALQLDGPREVNLDAWIDQVTLFCSRLLGEKEWMTRLSEFGISSKNIEDLLKRVDSLRSLAARCEMLKDGAKSETARKRAKLKELQRWVSDYLKIARIALEDKPELYKEMLK</sequence>
<protein>
    <submittedName>
        <fullName evidence="1">Uncharacterized protein</fullName>
    </submittedName>
</protein>
<keyword evidence="2" id="KW-1185">Reference proteome</keyword>
<dbReference type="KEGG" id="alkq:M9189_07520"/>
<accession>A0A9J6ZMF5</accession>
<evidence type="ECO:0000313" key="2">
    <source>
        <dbReference type="Proteomes" id="UP001056426"/>
    </source>
</evidence>
<reference evidence="1" key="1">
    <citation type="submission" date="2022-05" db="EMBL/GenBank/DDBJ databases">
        <authorList>
            <person name="Sun X."/>
        </authorList>
    </citation>
    <scope>NUCLEOTIDE SEQUENCE</scope>
    <source>
        <strain evidence="1">Ai-910</strain>
    </source>
</reference>
<gene>
    <name evidence="1" type="ORF">M9189_07520</name>
</gene>
<dbReference type="Proteomes" id="UP001056426">
    <property type="component" value="Chromosome"/>
</dbReference>
<dbReference type="EMBL" id="CP098400">
    <property type="protein sequence ID" value="URW78710.1"/>
    <property type="molecule type" value="Genomic_DNA"/>
</dbReference>
<proteinExistence type="predicted"/>
<reference evidence="1" key="2">
    <citation type="submission" date="2022-06" db="EMBL/GenBank/DDBJ databases">
        <title>Xiashengella guii gen. nov. sp. nov., a bacterium isolated form anaerobic digestion tank.</title>
        <authorList>
            <person name="Huang H."/>
        </authorList>
    </citation>
    <scope>NUCLEOTIDE SEQUENCE</scope>
    <source>
        <strain evidence="1">Ai-910</strain>
    </source>
</reference>